<organism evidence="2 3">
    <name type="scientific">Portunus trituberculatus</name>
    <name type="common">Swimming crab</name>
    <name type="synonym">Neptunus trituberculatus</name>
    <dbReference type="NCBI Taxonomy" id="210409"/>
    <lineage>
        <taxon>Eukaryota</taxon>
        <taxon>Metazoa</taxon>
        <taxon>Ecdysozoa</taxon>
        <taxon>Arthropoda</taxon>
        <taxon>Crustacea</taxon>
        <taxon>Multicrustacea</taxon>
        <taxon>Malacostraca</taxon>
        <taxon>Eumalacostraca</taxon>
        <taxon>Eucarida</taxon>
        <taxon>Decapoda</taxon>
        <taxon>Pleocyemata</taxon>
        <taxon>Brachyura</taxon>
        <taxon>Eubrachyura</taxon>
        <taxon>Portunoidea</taxon>
        <taxon>Portunidae</taxon>
        <taxon>Portuninae</taxon>
        <taxon>Portunus</taxon>
    </lineage>
</organism>
<proteinExistence type="predicted"/>
<evidence type="ECO:0000256" key="1">
    <source>
        <dbReference type="SAM" id="MobiDB-lite"/>
    </source>
</evidence>
<dbReference type="AlphaFoldDB" id="A0A5B7CNP2"/>
<dbReference type="Proteomes" id="UP000324222">
    <property type="component" value="Unassembled WGS sequence"/>
</dbReference>
<name>A0A5B7CNP2_PORTR</name>
<protein>
    <submittedName>
        <fullName evidence="2">Uncharacterized protein</fullName>
    </submittedName>
</protein>
<comment type="caution">
    <text evidence="2">The sequence shown here is derived from an EMBL/GenBank/DDBJ whole genome shotgun (WGS) entry which is preliminary data.</text>
</comment>
<reference evidence="2 3" key="1">
    <citation type="submission" date="2019-05" db="EMBL/GenBank/DDBJ databases">
        <title>Another draft genome of Portunus trituberculatus and its Hox gene families provides insights of decapod evolution.</title>
        <authorList>
            <person name="Jeong J.-H."/>
            <person name="Song I."/>
            <person name="Kim S."/>
            <person name="Choi T."/>
            <person name="Kim D."/>
            <person name="Ryu S."/>
            <person name="Kim W."/>
        </authorList>
    </citation>
    <scope>NUCLEOTIDE SEQUENCE [LARGE SCALE GENOMIC DNA]</scope>
    <source>
        <tissue evidence="2">Muscle</tissue>
    </source>
</reference>
<accession>A0A5B7CNP2</accession>
<sequence>MWSSSLESVPGTRSKSLPSLDANPSNRSGFVVDVTSLRWWMVTGQESRTPECGRGGERGGDRFAGGRSCRLRCYQCCEYDYASVGYAARACGDADDHAYCHNLHKGHSVQ</sequence>
<gene>
    <name evidence="2" type="ORF">E2C01_002598</name>
</gene>
<keyword evidence="3" id="KW-1185">Reference proteome</keyword>
<feature type="region of interest" description="Disordered" evidence="1">
    <location>
        <begin position="1"/>
        <end position="28"/>
    </location>
</feature>
<evidence type="ECO:0000313" key="2">
    <source>
        <dbReference type="EMBL" id="MPC09976.1"/>
    </source>
</evidence>
<dbReference type="EMBL" id="VSRR010000095">
    <property type="protein sequence ID" value="MPC09976.1"/>
    <property type="molecule type" value="Genomic_DNA"/>
</dbReference>
<evidence type="ECO:0000313" key="3">
    <source>
        <dbReference type="Proteomes" id="UP000324222"/>
    </source>
</evidence>